<feature type="transmembrane region" description="Helical" evidence="2">
    <location>
        <begin position="94"/>
        <end position="114"/>
    </location>
</feature>
<feature type="transmembrane region" description="Helical" evidence="2">
    <location>
        <begin position="62"/>
        <end position="88"/>
    </location>
</feature>
<feature type="transmembrane region" description="Helical" evidence="2">
    <location>
        <begin position="253"/>
        <end position="274"/>
    </location>
</feature>
<feature type="transmembrane region" description="Helical" evidence="2">
    <location>
        <begin position="461"/>
        <end position="483"/>
    </location>
</feature>
<keyword evidence="2" id="KW-0472">Membrane</keyword>
<proteinExistence type="predicted"/>
<name>A0ABN6MWX6_9BACT</name>
<feature type="transmembrane region" description="Helical" evidence="2">
    <location>
        <begin position="495"/>
        <end position="514"/>
    </location>
</feature>
<dbReference type="RefSeq" id="WP_248354338.1">
    <property type="nucleotide sequence ID" value="NZ_AP025591.1"/>
</dbReference>
<dbReference type="EMBL" id="AP025591">
    <property type="protein sequence ID" value="BDG05472.1"/>
    <property type="molecule type" value="Genomic_DNA"/>
</dbReference>
<evidence type="ECO:0008006" key="5">
    <source>
        <dbReference type="Google" id="ProtNLM"/>
    </source>
</evidence>
<feature type="transmembrane region" description="Helical" evidence="2">
    <location>
        <begin position="126"/>
        <end position="142"/>
    </location>
</feature>
<feature type="transmembrane region" description="Helical" evidence="2">
    <location>
        <begin position="286"/>
        <end position="307"/>
    </location>
</feature>
<feature type="transmembrane region" description="Helical" evidence="2">
    <location>
        <begin position="179"/>
        <end position="199"/>
    </location>
</feature>
<evidence type="ECO:0000256" key="2">
    <source>
        <dbReference type="SAM" id="Phobius"/>
    </source>
</evidence>
<evidence type="ECO:0000313" key="3">
    <source>
        <dbReference type="EMBL" id="BDG05472.1"/>
    </source>
</evidence>
<keyword evidence="4" id="KW-1185">Reference proteome</keyword>
<accession>A0ABN6MWX6</accession>
<keyword evidence="2" id="KW-1133">Transmembrane helix</keyword>
<feature type="transmembrane region" description="Helical" evidence="2">
    <location>
        <begin position="205"/>
        <end position="222"/>
    </location>
</feature>
<protein>
    <recommendedName>
        <fullName evidence="5">DUF2339 domain-containing protein</fullName>
    </recommendedName>
</protein>
<feature type="transmembrane region" description="Helical" evidence="2">
    <location>
        <begin position="546"/>
        <end position="565"/>
    </location>
</feature>
<evidence type="ECO:0000256" key="1">
    <source>
        <dbReference type="SAM" id="MobiDB-lite"/>
    </source>
</evidence>
<gene>
    <name evidence="3" type="ORF">AMOR_44680</name>
</gene>
<feature type="transmembrane region" description="Helical" evidence="2">
    <location>
        <begin position="431"/>
        <end position="449"/>
    </location>
</feature>
<feature type="transmembrane region" description="Helical" evidence="2">
    <location>
        <begin position="154"/>
        <end position="172"/>
    </location>
</feature>
<organism evidence="3 4">
    <name type="scientific">Anaeromyxobacter oryzae</name>
    <dbReference type="NCBI Taxonomy" id="2918170"/>
    <lineage>
        <taxon>Bacteria</taxon>
        <taxon>Pseudomonadati</taxon>
        <taxon>Myxococcota</taxon>
        <taxon>Myxococcia</taxon>
        <taxon>Myxococcales</taxon>
        <taxon>Cystobacterineae</taxon>
        <taxon>Anaeromyxobacteraceae</taxon>
        <taxon>Anaeromyxobacter</taxon>
    </lineage>
</organism>
<feature type="transmembrane region" description="Helical" evidence="2">
    <location>
        <begin position="396"/>
        <end position="419"/>
    </location>
</feature>
<feature type="region of interest" description="Disordered" evidence="1">
    <location>
        <begin position="31"/>
        <end position="52"/>
    </location>
</feature>
<keyword evidence="2" id="KW-0812">Transmembrane</keyword>
<evidence type="ECO:0000313" key="4">
    <source>
        <dbReference type="Proteomes" id="UP001162891"/>
    </source>
</evidence>
<feature type="transmembrane region" description="Helical" evidence="2">
    <location>
        <begin position="523"/>
        <end position="540"/>
    </location>
</feature>
<feature type="transmembrane region" description="Helical" evidence="2">
    <location>
        <begin position="313"/>
        <end position="333"/>
    </location>
</feature>
<dbReference type="Proteomes" id="UP001162891">
    <property type="component" value="Chromosome"/>
</dbReference>
<sequence length="578" mass="57694">MPDRLSELEARFAAQDEALRRIEERLGALERAAAAAPAPRPPRPRPAAAARDADVAQARSDLAAAVGSVSLVGRTLLVLAGAFVLRALTDAGTLPGALGVALGLAYAGTWIALADRAGRTGGGASAGFHGAAAVMIGFPLVVEAASRFRLLSPALASALLAALTGAALAVAIRRRLQALAWIVTLGGIVAAAALAGVTGRLVPPALYLVALGVGTLWIAYVLDWHALRSPVAAAADLAVTILAFRALTGAAEGPVAALAIQVVLVAAYLGSIATRTLLLGRRVVPFEIVQGVAAIAVGLGGAAVVALRSGMGSVGLGASAVVLGLAAYGVAFAFVERHQQHRGNFVFYASLALLLLVAGVALLLPAPALGIASSGLAIGAAALARRLHRRTLAGHAAAYALVAAGASGLLAHAAEAIVASPWSPWTPAPAVAVPALVAAAATAWLCAGVDRGRAVERLPQLALVAAVAACAAGVVIGWVVPIVAGSPGRDAAPGAVAAVRTAALVAVALGAAWLGRRDAWSEAGWLAVPALAAIGAKILLEDLPRGRPATLVAGFACYGAALILVPRIRRRPRPAHAT</sequence>
<reference evidence="4" key="1">
    <citation type="journal article" date="2022" name="Int. J. Syst. Evol. Microbiol.">
        <title>Anaeromyxobacter oryzae sp. nov., Anaeromyxobacter diazotrophicus sp. nov. and Anaeromyxobacter paludicola sp. nov., isolated from paddy soils.</title>
        <authorList>
            <person name="Itoh H."/>
            <person name="Xu Z."/>
            <person name="Mise K."/>
            <person name="Masuda Y."/>
            <person name="Ushijima N."/>
            <person name="Hayakawa C."/>
            <person name="Shiratori Y."/>
            <person name="Senoo K."/>
        </authorList>
    </citation>
    <scope>NUCLEOTIDE SEQUENCE [LARGE SCALE GENOMIC DNA]</scope>
    <source>
        <strain evidence="4">Red232</strain>
    </source>
</reference>
<feature type="transmembrane region" description="Helical" evidence="2">
    <location>
        <begin position="368"/>
        <end position="384"/>
    </location>
</feature>
<feature type="transmembrane region" description="Helical" evidence="2">
    <location>
        <begin position="345"/>
        <end position="362"/>
    </location>
</feature>